<sequence length="101" mass="11957">MRSDRDNYLTINWNNIENGMADQFKKVSNSRNRLYTKFDYNSIMIYGTKAFSKNGRNTMTPKQRGVRIMESHYKRNLSPLDVQTLNAMYRCNTNGNYNVRT</sequence>
<dbReference type="Pfam" id="PF01400">
    <property type="entry name" value="Astacin"/>
    <property type="match status" value="1"/>
</dbReference>
<accession>A0A7R9KZ14</accession>
<dbReference type="GO" id="GO:0004222">
    <property type="term" value="F:metalloendopeptidase activity"/>
    <property type="evidence" value="ECO:0007669"/>
    <property type="project" value="InterPro"/>
</dbReference>
<dbReference type="EMBL" id="OC864985">
    <property type="protein sequence ID" value="CAD7632091.1"/>
    <property type="molecule type" value="Genomic_DNA"/>
</dbReference>
<dbReference type="InterPro" id="IPR001506">
    <property type="entry name" value="Peptidase_M12A"/>
</dbReference>
<dbReference type="AlphaFoldDB" id="A0A7R9KZ14"/>
<comment type="cofactor">
    <cofactor evidence="1">
        <name>Zn(2+)</name>
        <dbReference type="ChEBI" id="CHEBI:29105"/>
    </cofactor>
</comment>
<comment type="caution">
    <text evidence="2">Lacks conserved residue(s) required for the propagation of feature annotation.</text>
</comment>
<organism evidence="4">
    <name type="scientific">Medioppia subpectinata</name>
    <dbReference type="NCBI Taxonomy" id="1979941"/>
    <lineage>
        <taxon>Eukaryota</taxon>
        <taxon>Metazoa</taxon>
        <taxon>Ecdysozoa</taxon>
        <taxon>Arthropoda</taxon>
        <taxon>Chelicerata</taxon>
        <taxon>Arachnida</taxon>
        <taxon>Acari</taxon>
        <taxon>Acariformes</taxon>
        <taxon>Sarcoptiformes</taxon>
        <taxon>Oribatida</taxon>
        <taxon>Brachypylina</taxon>
        <taxon>Oppioidea</taxon>
        <taxon>Oppiidae</taxon>
        <taxon>Medioppia</taxon>
    </lineage>
</organism>
<dbReference type="Gene3D" id="3.40.390.10">
    <property type="entry name" value="Collagenase (Catalytic Domain)"/>
    <property type="match status" value="1"/>
</dbReference>
<dbReference type="PROSITE" id="PS51864">
    <property type="entry name" value="ASTACIN"/>
    <property type="match status" value="1"/>
</dbReference>
<proteinExistence type="predicted"/>
<evidence type="ECO:0000256" key="2">
    <source>
        <dbReference type="PROSITE-ProRule" id="PRU01211"/>
    </source>
</evidence>
<dbReference type="EMBL" id="CAJPIZ010010410">
    <property type="protein sequence ID" value="CAG2112521.1"/>
    <property type="molecule type" value="Genomic_DNA"/>
</dbReference>
<protein>
    <recommendedName>
        <fullName evidence="3">Peptidase M12A domain-containing protein</fullName>
    </recommendedName>
</protein>
<evidence type="ECO:0000313" key="5">
    <source>
        <dbReference type="Proteomes" id="UP000759131"/>
    </source>
</evidence>
<dbReference type="OrthoDB" id="6411869at2759"/>
<dbReference type="GO" id="GO:0006508">
    <property type="term" value="P:proteolysis"/>
    <property type="evidence" value="ECO:0007669"/>
    <property type="project" value="InterPro"/>
</dbReference>
<dbReference type="InterPro" id="IPR024079">
    <property type="entry name" value="MetalloPept_cat_dom_sf"/>
</dbReference>
<gene>
    <name evidence="4" type="ORF">OSB1V03_LOCUS12496</name>
</gene>
<keyword evidence="5" id="KW-1185">Reference proteome</keyword>
<dbReference type="SUPFAM" id="SSF55486">
    <property type="entry name" value="Metalloproteases ('zincins'), catalytic domain"/>
    <property type="match status" value="1"/>
</dbReference>
<dbReference type="Proteomes" id="UP000759131">
    <property type="component" value="Unassembled WGS sequence"/>
</dbReference>
<evidence type="ECO:0000313" key="4">
    <source>
        <dbReference type="EMBL" id="CAD7632091.1"/>
    </source>
</evidence>
<evidence type="ECO:0000256" key="1">
    <source>
        <dbReference type="ARBA" id="ARBA00001947"/>
    </source>
</evidence>
<name>A0A7R9KZ14_9ACAR</name>
<evidence type="ECO:0000259" key="3">
    <source>
        <dbReference type="PROSITE" id="PS51864"/>
    </source>
</evidence>
<dbReference type="PANTHER" id="PTHR10127">
    <property type="entry name" value="DISCOIDIN, CUB, EGF, LAMININ , AND ZINC METALLOPROTEASE DOMAIN CONTAINING"/>
    <property type="match status" value="1"/>
</dbReference>
<dbReference type="PANTHER" id="PTHR10127:SF883">
    <property type="entry name" value="ZINC METALLOPROTEINASE NAS-8"/>
    <property type="match status" value="1"/>
</dbReference>
<feature type="domain" description="Peptidase M12A" evidence="3">
    <location>
        <begin position="1"/>
        <end position="92"/>
    </location>
</feature>
<reference evidence="4" key="1">
    <citation type="submission" date="2020-11" db="EMBL/GenBank/DDBJ databases">
        <authorList>
            <person name="Tran Van P."/>
        </authorList>
    </citation>
    <scope>NUCLEOTIDE SEQUENCE</scope>
</reference>